<dbReference type="Pfam" id="PF00466">
    <property type="entry name" value="Ribosomal_L10"/>
    <property type="match status" value="1"/>
</dbReference>
<evidence type="ECO:0000256" key="1">
    <source>
        <dbReference type="ARBA" id="ARBA00008889"/>
    </source>
</evidence>
<dbReference type="InterPro" id="IPR001790">
    <property type="entry name" value="Ribosomal_uL10"/>
</dbReference>
<dbReference type="EMBL" id="LT594493">
    <property type="protein sequence ID" value="SBT74963.1"/>
    <property type="molecule type" value="Genomic_DNA"/>
</dbReference>
<dbReference type="PANTHER" id="PTHR11560">
    <property type="entry name" value="39S RIBOSOMAL PROTEIN L10, MITOCHONDRIAL"/>
    <property type="match status" value="1"/>
</dbReference>
<organism evidence="4 5">
    <name type="scientific">Plasmodium malariae</name>
    <dbReference type="NCBI Taxonomy" id="5858"/>
    <lineage>
        <taxon>Eukaryota</taxon>
        <taxon>Sar</taxon>
        <taxon>Alveolata</taxon>
        <taxon>Apicomplexa</taxon>
        <taxon>Aconoidasida</taxon>
        <taxon>Haemosporida</taxon>
        <taxon>Plasmodiidae</taxon>
        <taxon>Plasmodium</taxon>
        <taxon>Plasmodium (Plasmodium)</taxon>
    </lineage>
</organism>
<sequence length="283" mass="33585">MYIRRINIKYLSFSLLLYFIYRTNVPNHSEKNFKYTNTFEGKTPFISATLVKKNGKLLTRQNIITCFLKKKIFTNNSYIGEEKRKKKISYFNRKFSLKSRKCSGYRNTREGKEEIVRKVKRILKVTKLLIQLNSFKLTPNLRMDLLINMPRPHVRMHMVKNTLMKLAVKNTPFEAVTPFLKESNVYLFIMDENYISFSLYRNKMFCSLYKEYKMNNVIKVAVYENTVLNKKETEDLINLKSYNVYFGHIINKINKIITNIPSSIMQIPSSIAKGIYLHSQKKE</sequence>
<dbReference type="AlphaFoldDB" id="A0A1C3KLV0"/>
<evidence type="ECO:0000313" key="4">
    <source>
        <dbReference type="EMBL" id="SBT74963.1"/>
    </source>
</evidence>
<evidence type="ECO:0000256" key="3">
    <source>
        <dbReference type="ARBA" id="ARBA00023274"/>
    </source>
</evidence>
<dbReference type="GO" id="GO:0005840">
    <property type="term" value="C:ribosome"/>
    <property type="evidence" value="ECO:0007669"/>
    <property type="project" value="UniProtKB-KW"/>
</dbReference>
<comment type="similarity">
    <text evidence="1">Belongs to the universal ribosomal protein uL10 family.</text>
</comment>
<dbReference type="InterPro" id="IPR047865">
    <property type="entry name" value="Ribosomal_uL10_bac_type"/>
</dbReference>
<dbReference type="VEuPathDB" id="PlasmoDB:PmUG01_05029900"/>
<gene>
    <name evidence="4" type="primary">PmlGA01_050019000</name>
    <name evidence="4" type="ORF">PMLGA01_050019000</name>
</gene>
<dbReference type="Gene3D" id="3.30.70.1730">
    <property type="match status" value="1"/>
</dbReference>
<reference evidence="4 5" key="1">
    <citation type="submission" date="2016-06" db="EMBL/GenBank/DDBJ databases">
        <authorList>
            <consortium name="Pathogen Informatics"/>
        </authorList>
    </citation>
    <scope>NUCLEOTIDE SEQUENCE [LARGE SCALE GENOMIC DNA]</scope>
    <source>
        <strain evidence="4">PmlGA01</strain>
    </source>
</reference>
<evidence type="ECO:0000313" key="5">
    <source>
        <dbReference type="Proteomes" id="UP000219799"/>
    </source>
</evidence>
<keyword evidence="2 4" id="KW-0689">Ribosomal protein</keyword>
<dbReference type="InterPro" id="IPR043141">
    <property type="entry name" value="Ribosomal_uL10-like_sf"/>
</dbReference>
<protein>
    <submittedName>
        <fullName evidence="4">50S ribosomal protein L10, putative</fullName>
    </submittedName>
</protein>
<keyword evidence="3" id="KW-0687">Ribonucleoprotein</keyword>
<name>A0A1C3KLV0_PLAMA</name>
<accession>A0A1C3KLV0</accession>
<dbReference type="CDD" id="cd05797">
    <property type="entry name" value="Ribosomal_L10"/>
    <property type="match status" value="1"/>
</dbReference>
<dbReference type="Proteomes" id="UP000219799">
    <property type="component" value="Chromosome 5"/>
</dbReference>
<dbReference type="GO" id="GO:1990904">
    <property type="term" value="C:ribonucleoprotein complex"/>
    <property type="evidence" value="ECO:0007669"/>
    <property type="project" value="UniProtKB-KW"/>
</dbReference>
<evidence type="ECO:0000256" key="2">
    <source>
        <dbReference type="ARBA" id="ARBA00022980"/>
    </source>
</evidence>
<dbReference type="SUPFAM" id="SSF160369">
    <property type="entry name" value="Ribosomal protein L10-like"/>
    <property type="match status" value="1"/>
</dbReference>
<proteinExistence type="inferred from homology"/>